<keyword evidence="5" id="KW-0646">Protease inhibitor</keyword>
<evidence type="ECO:0000256" key="3">
    <source>
        <dbReference type="ARBA" id="ARBA00007233"/>
    </source>
</evidence>
<keyword evidence="12" id="KW-1185">Reference proteome</keyword>
<dbReference type="InterPro" id="IPR018073">
    <property type="entry name" value="Prot_inh_cystat_CS"/>
</dbReference>
<evidence type="ECO:0000313" key="11">
    <source>
        <dbReference type="EMBL" id="KAG6537390.1"/>
    </source>
</evidence>
<feature type="region of interest" description="Disordered" evidence="8">
    <location>
        <begin position="230"/>
        <end position="256"/>
    </location>
</feature>
<dbReference type="EMBL" id="JACMSC010000001">
    <property type="protein sequence ID" value="KAG6537390.1"/>
    <property type="molecule type" value="Genomic_DNA"/>
</dbReference>
<reference evidence="11 12" key="1">
    <citation type="submission" date="2020-08" db="EMBL/GenBank/DDBJ databases">
        <title>Plant Genome Project.</title>
        <authorList>
            <person name="Zhang R.-G."/>
        </authorList>
    </citation>
    <scope>NUCLEOTIDE SEQUENCE [LARGE SCALE GENOMIC DNA]</scope>
    <source>
        <tissue evidence="11">Rhizome</tissue>
    </source>
</reference>
<dbReference type="InterPro" id="IPR046350">
    <property type="entry name" value="Cystatin_sf"/>
</dbReference>
<feature type="compositionally biased region" description="Polar residues" evidence="8">
    <location>
        <begin position="380"/>
        <end position="398"/>
    </location>
</feature>
<evidence type="ECO:0000256" key="2">
    <source>
        <dbReference type="ARBA" id="ARBA00004496"/>
    </source>
</evidence>
<keyword evidence="7" id="KW-0539">Nucleus</keyword>
<evidence type="ECO:0000256" key="4">
    <source>
        <dbReference type="ARBA" id="ARBA00022490"/>
    </source>
</evidence>
<feature type="compositionally biased region" description="Polar residues" evidence="8">
    <location>
        <begin position="245"/>
        <end position="256"/>
    </location>
</feature>
<evidence type="ECO:0000256" key="7">
    <source>
        <dbReference type="ARBA" id="ARBA00023242"/>
    </source>
</evidence>
<dbReference type="Gene3D" id="3.10.450.10">
    <property type="match status" value="2"/>
</dbReference>
<organism evidence="11 12">
    <name type="scientific">Zingiber officinale</name>
    <name type="common">Ginger</name>
    <name type="synonym">Amomum zingiber</name>
    <dbReference type="NCBI Taxonomy" id="94328"/>
    <lineage>
        <taxon>Eukaryota</taxon>
        <taxon>Viridiplantae</taxon>
        <taxon>Streptophyta</taxon>
        <taxon>Embryophyta</taxon>
        <taxon>Tracheophyta</taxon>
        <taxon>Spermatophyta</taxon>
        <taxon>Magnoliopsida</taxon>
        <taxon>Liliopsida</taxon>
        <taxon>Zingiberales</taxon>
        <taxon>Zingiberaceae</taxon>
        <taxon>Zingiber</taxon>
    </lineage>
</organism>
<evidence type="ECO:0000256" key="5">
    <source>
        <dbReference type="ARBA" id="ARBA00022690"/>
    </source>
</evidence>
<protein>
    <recommendedName>
        <fullName evidence="10">Cystatin domain-containing protein</fullName>
    </recommendedName>
</protein>
<evidence type="ECO:0000256" key="8">
    <source>
        <dbReference type="SAM" id="MobiDB-lite"/>
    </source>
</evidence>
<feature type="domain" description="Cystatin" evidence="10">
    <location>
        <begin position="24"/>
        <end position="113"/>
    </location>
</feature>
<evidence type="ECO:0000256" key="6">
    <source>
        <dbReference type="ARBA" id="ARBA00022704"/>
    </source>
</evidence>
<dbReference type="SMART" id="SM00043">
    <property type="entry name" value="CY"/>
    <property type="match status" value="2"/>
</dbReference>
<dbReference type="Pfam" id="PF16845">
    <property type="entry name" value="SQAPI"/>
    <property type="match status" value="2"/>
</dbReference>
<dbReference type="CDD" id="cd00042">
    <property type="entry name" value="CY"/>
    <property type="match status" value="2"/>
</dbReference>
<feature type="region of interest" description="Disordered" evidence="8">
    <location>
        <begin position="356"/>
        <end position="398"/>
    </location>
</feature>
<dbReference type="PANTHER" id="PTHR34362">
    <property type="entry name" value="WPP DOMAIN-CONTAINING PROTEIN 1-RELATED"/>
    <property type="match status" value="1"/>
</dbReference>
<accession>A0A8J5M9D1</accession>
<dbReference type="InterPro" id="IPR038214">
    <property type="entry name" value="WPP_sf"/>
</dbReference>
<keyword evidence="9" id="KW-0732">Signal</keyword>
<evidence type="ECO:0000259" key="10">
    <source>
        <dbReference type="SMART" id="SM00043"/>
    </source>
</evidence>
<gene>
    <name evidence="11" type="ORF">ZIOFF_002480</name>
</gene>
<dbReference type="GO" id="GO:0004869">
    <property type="term" value="F:cysteine-type endopeptidase inhibitor activity"/>
    <property type="evidence" value="ECO:0007669"/>
    <property type="project" value="UniProtKB-KW"/>
</dbReference>
<dbReference type="AlphaFoldDB" id="A0A8J5M9D1"/>
<dbReference type="PANTHER" id="PTHR34362:SF1">
    <property type="entry name" value="WPP DOMAIN-CONTAINING PROTEIN 1-RELATED"/>
    <property type="match status" value="1"/>
</dbReference>
<keyword evidence="4" id="KW-0963">Cytoplasm</keyword>
<proteinExistence type="inferred from homology"/>
<dbReference type="InterPro" id="IPR000010">
    <property type="entry name" value="Cystatin_dom"/>
</dbReference>
<evidence type="ECO:0000256" key="1">
    <source>
        <dbReference type="ARBA" id="ARBA00004123"/>
    </source>
</evidence>
<sequence length="398" mass="42979">MRTLSFFFFFFISSQVFASAKSVNRLGGWKTIVDTQDPNVQKVAKFAVSEYAKQQGQSFELVDVVAAQRQVVAGFNYRLLLEAKTSTGKVSKYGVLVDESLKGDLKLVAFEPVRPSASANDFSTHKTNEGRWETIINLQDPEVRKVAEFAVSEYGKQQGASFELVDIFAARRNVVAGLIKYQLVLDVRTPSKSVSRTANPRASPGLSIKWHRPTPFLPPFPTDQMAVDQAATKPAGGDPPAVKGSETSVSPSPSPATRYSSRYLHFWPPSQRTRDAVIHRLINILSTPSSLSKRYGVVPQEEASSTVRLIEEEAFGAASAAGGGLVASVDDEEEVLQIYSKEVGDRMIKFVKERAASGSSLSADGEGASSIPAPGDSSHSDANAVTEASSLKSESPQA</sequence>
<dbReference type="Gene3D" id="1.10.246.200">
    <property type="entry name" value="WPP domain"/>
    <property type="match status" value="1"/>
</dbReference>
<dbReference type="GO" id="GO:0005634">
    <property type="term" value="C:nucleus"/>
    <property type="evidence" value="ECO:0007669"/>
    <property type="project" value="UniProtKB-SubCell"/>
</dbReference>
<name>A0A8J5M9D1_ZINOF</name>
<feature type="chain" id="PRO_5035149393" description="Cystatin domain-containing protein" evidence="9">
    <location>
        <begin position="19"/>
        <end position="398"/>
    </location>
</feature>
<dbReference type="InterPro" id="IPR044692">
    <property type="entry name" value="WPP1/2/3"/>
</dbReference>
<dbReference type="InterPro" id="IPR025265">
    <property type="entry name" value="WPP_dom"/>
</dbReference>
<dbReference type="GO" id="GO:0000278">
    <property type="term" value="P:mitotic cell cycle"/>
    <property type="evidence" value="ECO:0007669"/>
    <property type="project" value="InterPro"/>
</dbReference>
<dbReference type="GO" id="GO:0005737">
    <property type="term" value="C:cytoplasm"/>
    <property type="evidence" value="ECO:0007669"/>
    <property type="project" value="UniProtKB-SubCell"/>
</dbReference>
<dbReference type="Pfam" id="PF13943">
    <property type="entry name" value="WPP"/>
    <property type="match status" value="1"/>
</dbReference>
<keyword evidence="6" id="KW-0789">Thiol protease inhibitor</keyword>
<dbReference type="Proteomes" id="UP000734854">
    <property type="component" value="Unassembled WGS sequence"/>
</dbReference>
<dbReference type="SUPFAM" id="SSF54403">
    <property type="entry name" value="Cystatin/monellin"/>
    <property type="match status" value="2"/>
</dbReference>
<dbReference type="PROSITE" id="PS00287">
    <property type="entry name" value="CYSTATIN"/>
    <property type="match status" value="1"/>
</dbReference>
<feature type="domain" description="Cystatin" evidence="10">
    <location>
        <begin position="127"/>
        <end position="223"/>
    </location>
</feature>
<evidence type="ECO:0000313" key="12">
    <source>
        <dbReference type="Proteomes" id="UP000734854"/>
    </source>
</evidence>
<feature type="signal peptide" evidence="9">
    <location>
        <begin position="1"/>
        <end position="18"/>
    </location>
</feature>
<evidence type="ECO:0000256" key="9">
    <source>
        <dbReference type="SAM" id="SignalP"/>
    </source>
</evidence>
<dbReference type="GO" id="GO:0048527">
    <property type="term" value="P:lateral root development"/>
    <property type="evidence" value="ECO:0007669"/>
    <property type="project" value="InterPro"/>
</dbReference>
<comment type="caution">
    <text evidence="11">The sequence shown here is derived from an EMBL/GenBank/DDBJ whole genome shotgun (WGS) entry which is preliminary data.</text>
</comment>
<comment type="similarity">
    <text evidence="3">Belongs to the cystatin family. Phytocystatin subfamily.</text>
</comment>
<comment type="subcellular location">
    <subcellularLocation>
        <location evidence="2">Cytoplasm</location>
    </subcellularLocation>
    <subcellularLocation>
        <location evidence="1">Nucleus</location>
    </subcellularLocation>
</comment>